<dbReference type="AlphaFoldDB" id="A0A2M4D923"/>
<proteinExistence type="predicted"/>
<dbReference type="EMBL" id="GGFL01009813">
    <property type="protein sequence ID" value="MBW73991.1"/>
    <property type="molecule type" value="Transcribed_RNA"/>
</dbReference>
<name>A0A2M4D923_ANODA</name>
<protein>
    <submittedName>
        <fullName evidence="1">Putative secreted protein</fullName>
    </submittedName>
</protein>
<sequence>MVRMQPNRVAFLRRLVRSFCLRRIAWLSLDGSCRCQSIVWALCPRRIAAVIQLSEDTFSPGSALIAFSVVAKGSAQCVPSQGDIFFLHYECQIFEGILALNRFPP</sequence>
<accession>A0A2M4D923</accession>
<evidence type="ECO:0000313" key="1">
    <source>
        <dbReference type="EMBL" id="MBW73991.1"/>
    </source>
</evidence>
<organism evidence="1">
    <name type="scientific">Anopheles darlingi</name>
    <name type="common">Mosquito</name>
    <dbReference type="NCBI Taxonomy" id="43151"/>
    <lineage>
        <taxon>Eukaryota</taxon>
        <taxon>Metazoa</taxon>
        <taxon>Ecdysozoa</taxon>
        <taxon>Arthropoda</taxon>
        <taxon>Hexapoda</taxon>
        <taxon>Insecta</taxon>
        <taxon>Pterygota</taxon>
        <taxon>Neoptera</taxon>
        <taxon>Endopterygota</taxon>
        <taxon>Diptera</taxon>
        <taxon>Nematocera</taxon>
        <taxon>Culicoidea</taxon>
        <taxon>Culicidae</taxon>
        <taxon>Anophelinae</taxon>
        <taxon>Anopheles</taxon>
    </lineage>
</organism>
<reference evidence="1" key="1">
    <citation type="submission" date="2018-01" db="EMBL/GenBank/DDBJ databases">
        <title>An insight into the sialome of Amazonian anophelines.</title>
        <authorList>
            <person name="Ribeiro J.M."/>
            <person name="Scarpassa V."/>
            <person name="Calvo E."/>
        </authorList>
    </citation>
    <scope>NUCLEOTIDE SEQUENCE</scope>
</reference>